<keyword evidence="2" id="KW-1185">Reference proteome</keyword>
<dbReference type="EMBL" id="SPLM01000072">
    <property type="protein sequence ID" value="TMW63710.1"/>
    <property type="molecule type" value="Genomic_DNA"/>
</dbReference>
<organism evidence="1 2">
    <name type="scientific">Pythium oligandrum</name>
    <name type="common">Mycoparasitic fungus</name>
    <dbReference type="NCBI Taxonomy" id="41045"/>
    <lineage>
        <taxon>Eukaryota</taxon>
        <taxon>Sar</taxon>
        <taxon>Stramenopiles</taxon>
        <taxon>Oomycota</taxon>
        <taxon>Peronosporomycetes</taxon>
        <taxon>Pythiales</taxon>
        <taxon>Pythiaceae</taxon>
        <taxon>Pythium</taxon>
    </lineage>
</organism>
<gene>
    <name evidence="1" type="ORF">Poli38472_002651</name>
</gene>
<accession>A0A8K1CJ87</accession>
<reference evidence="1" key="1">
    <citation type="submission" date="2019-03" db="EMBL/GenBank/DDBJ databases">
        <title>Long read genome sequence of the mycoparasitic Pythium oligandrum ATCC 38472 isolated from sugarbeet rhizosphere.</title>
        <authorList>
            <person name="Gaulin E."/>
        </authorList>
    </citation>
    <scope>NUCLEOTIDE SEQUENCE</scope>
    <source>
        <strain evidence="1">ATCC 38472_TT</strain>
    </source>
</reference>
<dbReference type="Proteomes" id="UP000794436">
    <property type="component" value="Unassembled WGS sequence"/>
</dbReference>
<name>A0A8K1CJ87_PYTOL</name>
<evidence type="ECO:0000313" key="1">
    <source>
        <dbReference type="EMBL" id="TMW63710.1"/>
    </source>
</evidence>
<dbReference type="AlphaFoldDB" id="A0A8K1CJ87"/>
<evidence type="ECO:0000313" key="2">
    <source>
        <dbReference type="Proteomes" id="UP000794436"/>
    </source>
</evidence>
<sequence>MTRTGTAIRSPTKKLRAIDHIEINHFHQRQGVTYYVLDVFTQPAGDALYASSIQVDTLRQRDHHSPLGHPSELTGGEHDNLELQPVNQVERRFSAFEALRNRLSESLETFHPEPCVYCDEFIAFLAQSADQPGLLVKLTTGAPQRPPILERFINRLVQLASTDVDERAAAACDARSVLPQLVEAFLEADST</sequence>
<protein>
    <recommendedName>
        <fullName evidence="3">PX domain-containing protein</fullName>
    </recommendedName>
</protein>
<evidence type="ECO:0008006" key="3">
    <source>
        <dbReference type="Google" id="ProtNLM"/>
    </source>
</evidence>
<dbReference type="OrthoDB" id="156874at2759"/>
<proteinExistence type="predicted"/>
<comment type="caution">
    <text evidence="1">The sequence shown here is derived from an EMBL/GenBank/DDBJ whole genome shotgun (WGS) entry which is preliminary data.</text>
</comment>